<gene>
    <name evidence="3" type="ORF">J3A84_12580</name>
</gene>
<dbReference type="InterPro" id="IPR007167">
    <property type="entry name" value="Fe-transptr_FeoA-like"/>
</dbReference>
<dbReference type="GO" id="GO:0046914">
    <property type="term" value="F:transition metal ion binding"/>
    <property type="evidence" value="ECO:0007669"/>
    <property type="project" value="InterPro"/>
</dbReference>
<accession>A0A939HEK6</accession>
<dbReference type="Proteomes" id="UP000664218">
    <property type="component" value="Unassembled WGS sequence"/>
</dbReference>
<dbReference type="SUPFAM" id="SSF50037">
    <property type="entry name" value="C-terminal domain of transcriptional repressors"/>
    <property type="match status" value="1"/>
</dbReference>
<evidence type="ECO:0000259" key="2">
    <source>
        <dbReference type="SMART" id="SM00899"/>
    </source>
</evidence>
<dbReference type="InterPro" id="IPR038157">
    <property type="entry name" value="FeoA_core_dom"/>
</dbReference>
<evidence type="ECO:0000313" key="4">
    <source>
        <dbReference type="Proteomes" id="UP000664218"/>
    </source>
</evidence>
<feature type="domain" description="Ferrous iron transporter FeoA-like" evidence="2">
    <location>
        <begin position="11"/>
        <end position="78"/>
    </location>
</feature>
<dbReference type="AlphaFoldDB" id="A0A939HEK6"/>
<name>A0A939HEK6_9CLOT</name>
<proteinExistence type="predicted"/>
<dbReference type="Pfam" id="PF04023">
    <property type="entry name" value="FeoA"/>
    <property type="match status" value="1"/>
</dbReference>
<evidence type="ECO:0000256" key="1">
    <source>
        <dbReference type="ARBA" id="ARBA00023004"/>
    </source>
</evidence>
<reference evidence="3" key="1">
    <citation type="submission" date="2021-03" db="EMBL/GenBank/DDBJ databases">
        <title>Proteiniclasticum marinus sp. nov., isolated from tidal flat sediment.</title>
        <authorList>
            <person name="Namirimu T."/>
            <person name="Yang J.-A."/>
            <person name="Yang S.-H."/>
            <person name="Kim Y.-J."/>
            <person name="Kwon K.K."/>
        </authorList>
    </citation>
    <scope>NUCLEOTIDE SEQUENCE</scope>
    <source>
        <strain evidence="3">SCR006</strain>
    </source>
</reference>
<keyword evidence="1" id="KW-0408">Iron</keyword>
<comment type="caution">
    <text evidence="3">The sequence shown here is derived from an EMBL/GenBank/DDBJ whole genome shotgun (WGS) entry which is preliminary data.</text>
</comment>
<dbReference type="EMBL" id="JAFNJU010000010">
    <property type="protein sequence ID" value="MBO1265868.1"/>
    <property type="molecule type" value="Genomic_DNA"/>
</dbReference>
<organism evidence="3 4">
    <name type="scientific">Proteiniclasticum aestuarii</name>
    <dbReference type="NCBI Taxonomy" id="2817862"/>
    <lineage>
        <taxon>Bacteria</taxon>
        <taxon>Bacillati</taxon>
        <taxon>Bacillota</taxon>
        <taxon>Clostridia</taxon>
        <taxon>Eubacteriales</taxon>
        <taxon>Clostridiaceae</taxon>
        <taxon>Proteiniclasticum</taxon>
    </lineage>
</organism>
<evidence type="ECO:0000313" key="3">
    <source>
        <dbReference type="EMBL" id="MBO1265868.1"/>
    </source>
</evidence>
<protein>
    <submittedName>
        <fullName evidence="3">Ferrous iron transport protein A</fullName>
    </submittedName>
</protein>
<dbReference type="Gene3D" id="2.30.30.90">
    <property type="match status" value="1"/>
</dbReference>
<dbReference type="SMART" id="SM00899">
    <property type="entry name" value="FeoA"/>
    <property type="match status" value="1"/>
</dbReference>
<sequence>MDHSAPEERNLTVSRVNETSVIRGIRTEDAEMRKFLFTLGCYEGEEITVISRLADNYVVHIKGARYSIDSELARSILI</sequence>
<keyword evidence="4" id="KW-1185">Reference proteome</keyword>
<dbReference type="InterPro" id="IPR008988">
    <property type="entry name" value="Transcriptional_repressor_C"/>
</dbReference>